<keyword evidence="3 6" id="KW-0812">Transmembrane</keyword>
<dbReference type="PANTHER" id="PTHR12677:SF59">
    <property type="entry name" value="GOLGI APPARATUS MEMBRANE PROTEIN TVP38-RELATED"/>
    <property type="match status" value="1"/>
</dbReference>
<comment type="similarity">
    <text evidence="6">Belongs to the TVP38/TMEM64 family.</text>
</comment>
<evidence type="ECO:0000256" key="1">
    <source>
        <dbReference type="ARBA" id="ARBA00004651"/>
    </source>
</evidence>
<dbReference type="GO" id="GO:0005886">
    <property type="term" value="C:plasma membrane"/>
    <property type="evidence" value="ECO:0007669"/>
    <property type="project" value="UniProtKB-SubCell"/>
</dbReference>
<protein>
    <recommendedName>
        <fullName evidence="6">TVP38/TMEM64 family membrane protein</fullName>
    </recommendedName>
</protein>
<dbReference type="Proteomes" id="UP000015559">
    <property type="component" value="Chromosome"/>
</dbReference>
<dbReference type="KEGG" id="sdr:SCD_n01099"/>
<dbReference type="InterPro" id="IPR032816">
    <property type="entry name" value="VTT_dom"/>
</dbReference>
<keyword evidence="9" id="KW-1185">Reference proteome</keyword>
<feature type="transmembrane region" description="Helical" evidence="6">
    <location>
        <begin position="51"/>
        <end position="70"/>
    </location>
</feature>
<evidence type="ECO:0000256" key="4">
    <source>
        <dbReference type="ARBA" id="ARBA00022989"/>
    </source>
</evidence>
<dbReference type="PANTHER" id="PTHR12677">
    <property type="entry name" value="GOLGI APPARATUS MEMBRANE PROTEIN TVP38-RELATED"/>
    <property type="match status" value="1"/>
</dbReference>
<name>S6A9Y8_SULDS</name>
<dbReference type="InterPro" id="IPR015414">
    <property type="entry name" value="TMEM64"/>
</dbReference>
<proteinExistence type="inferred from homology"/>
<reference evidence="8 9" key="1">
    <citation type="journal article" date="2012" name="Appl. Environ. Microbiol.">
        <title>Draft genome sequence of a psychrotolerant sulfur-oxidizing bacterium, Sulfuricella denitrificans skB26, and proteomic insights into cold adaptation.</title>
        <authorList>
            <person name="Watanabe T."/>
            <person name="Kojima H."/>
            <person name="Fukui M."/>
        </authorList>
    </citation>
    <scope>NUCLEOTIDE SEQUENCE [LARGE SCALE GENOMIC DNA]</scope>
    <source>
        <strain evidence="9">skB26</strain>
    </source>
</reference>
<evidence type="ECO:0000256" key="2">
    <source>
        <dbReference type="ARBA" id="ARBA00022475"/>
    </source>
</evidence>
<keyword evidence="5 6" id="KW-0472">Membrane</keyword>
<feature type="transmembrane region" description="Helical" evidence="6">
    <location>
        <begin position="194"/>
        <end position="214"/>
    </location>
</feature>
<feature type="transmembrane region" description="Helical" evidence="6">
    <location>
        <begin position="77"/>
        <end position="104"/>
    </location>
</feature>
<accession>S6A9Y8</accession>
<dbReference type="RefSeq" id="WP_009206115.1">
    <property type="nucleotide sequence ID" value="NC_022357.1"/>
</dbReference>
<gene>
    <name evidence="8" type="ORF">SCD_n01099</name>
</gene>
<organism evidence="8 9">
    <name type="scientific">Sulfuricella denitrificans (strain DSM 22764 / NBRC 105220 / skB26)</name>
    <dbReference type="NCBI Taxonomy" id="1163617"/>
    <lineage>
        <taxon>Bacteria</taxon>
        <taxon>Pseudomonadati</taxon>
        <taxon>Pseudomonadota</taxon>
        <taxon>Betaproteobacteria</taxon>
        <taxon>Nitrosomonadales</taxon>
        <taxon>Sulfuricellaceae</taxon>
        <taxon>Sulfuricella</taxon>
    </lineage>
</organism>
<evidence type="ECO:0000313" key="8">
    <source>
        <dbReference type="EMBL" id="BAN34935.1"/>
    </source>
</evidence>
<evidence type="ECO:0000256" key="5">
    <source>
        <dbReference type="ARBA" id="ARBA00023136"/>
    </source>
</evidence>
<feature type="transmembrane region" description="Helical" evidence="6">
    <location>
        <begin position="137"/>
        <end position="155"/>
    </location>
</feature>
<feature type="transmembrane region" description="Helical" evidence="6">
    <location>
        <begin position="167"/>
        <end position="188"/>
    </location>
</feature>
<keyword evidence="4 6" id="KW-1133">Transmembrane helix</keyword>
<evidence type="ECO:0000256" key="6">
    <source>
        <dbReference type="RuleBase" id="RU366058"/>
    </source>
</evidence>
<comment type="subcellular location">
    <subcellularLocation>
        <location evidence="1 6">Cell membrane</location>
        <topology evidence="1 6">Multi-pass membrane protein</topology>
    </subcellularLocation>
</comment>
<dbReference type="HOGENOM" id="CLU_038944_5_1_4"/>
<dbReference type="Pfam" id="PF09335">
    <property type="entry name" value="VTT_dom"/>
    <property type="match status" value="1"/>
</dbReference>
<feature type="domain" description="VTT" evidence="7">
    <location>
        <begin position="70"/>
        <end position="187"/>
    </location>
</feature>
<dbReference type="AlphaFoldDB" id="S6A9Y8"/>
<evidence type="ECO:0000256" key="3">
    <source>
        <dbReference type="ARBA" id="ARBA00022692"/>
    </source>
</evidence>
<dbReference type="eggNOG" id="COG0398">
    <property type="taxonomic scope" value="Bacteria"/>
</dbReference>
<keyword evidence="2 6" id="KW-1003">Cell membrane</keyword>
<dbReference type="EMBL" id="AP013066">
    <property type="protein sequence ID" value="BAN34935.1"/>
    <property type="molecule type" value="Genomic_DNA"/>
</dbReference>
<dbReference type="OrthoDB" id="8828485at2"/>
<evidence type="ECO:0000259" key="7">
    <source>
        <dbReference type="Pfam" id="PF09335"/>
    </source>
</evidence>
<evidence type="ECO:0000313" key="9">
    <source>
        <dbReference type="Proteomes" id="UP000015559"/>
    </source>
</evidence>
<dbReference type="STRING" id="1163617.SCD_n01099"/>
<sequence length="228" mass="25580">MIFPSNKKALLLLLLLLSGLTVIGFLLYTSGFVNLFLSKEHLLDFINRHRAYAAFIFIGLQAAQVVIAPVPGELTGFVGGLIFGSAWGVVYSTIGLTLGSWLAFMLARMLGRPLVERVVKAETIARYDYVMQHKGRLLAFFMFLIPGFPKDYLCYLLGLGHMRLRDFLVIVTAGRMLGTSLLTLAGSYYESQRYGLLFAVVGFGLGIMLIAIVFRDRIERWLHRFQSK</sequence>